<dbReference type="EMBL" id="FWXZ01000002">
    <property type="protein sequence ID" value="SMC56917.1"/>
    <property type="molecule type" value="Genomic_DNA"/>
</dbReference>
<keyword evidence="2" id="KW-1185">Reference proteome</keyword>
<sequence length="132" mass="14520">MRTVTKDIEIRKDGNLLGFRLFKLDAFSGVVLLRLLMRLEGKIEHPTMLDLIASLSEEELRSVMTAVLNHVSVLLPAGPQPVMTGSEWGYPELEHDTRSCMRLLMEGIAWSLSGFFGEGGSGMETAPADTSP</sequence>
<evidence type="ECO:0000313" key="2">
    <source>
        <dbReference type="Proteomes" id="UP000192328"/>
    </source>
</evidence>
<evidence type="ECO:0000313" key="1">
    <source>
        <dbReference type="EMBL" id="SMC56917.1"/>
    </source>
</evidence>
<organism evidence="1 2">
    <name type="scientific">Aristaeella lactis</name>
    <dbReference type="NCBI Taxonomy" id="3046383"/>
    <lineage>
        <taxon>Bacteria</taxon>
        <taxon>Bacillati</taxon>
        <taxon>Bacillota</taxon>
        <taxon>Clostridia</taxon>
        <taxon>Eubacteriales</taxon>
        <taxon>Aristaeellaceae</taxon>
        <taxon>Aristaeella</taxon>
    </lineage>
</organism>
<gene>
    <name evidence="1" type="ORF">SAMN06297397_1410</name>
</gene>
<proteinExistence type="predicted"/>
<protein>
    <submittedName>
        <fullName evidence="1">Uncharacterized protein</fullName>
    </submittedName>
</protein>
<comment type="caution">
    <text evidence="1">The sequence shown here is derived from an EMBL/GenBank/DDBJ whole genome shotgun (WGS) entry which is preliminary data.</text>
</comment>
<name>A0AC61PKS6_9FIRM</name>
<dbReference type="Proteomes" id="UP000192328">
    <property type="component" value="Unassembled WGS sequence"/>
</dbReference>
<accession>A0AC61PKS6</accession>
<reference evidence="1" key="1">
    <citation type="submission" date="2017-04" db="EMBL/GenBank/DDBJ databases">
        <authorList>
            <person name="Varghese N."/>
            <person name="Submissions S."/>
        </authorList>
    </citation>
    <scope>NUCLEOTIDE SEQUENCE</scope>
    <source>
        <strain evidence="1">WTE2008</strain>
    </source>
</reference>